<dbReference type="GO" id="GO:0005829">
    <property type="term" value="C:cytosol"/>
    <property type="evidence" value="ECO:0007669"/>
    <property type="project" value="TreeGrafter"/>
</dbReference>
<proteinExistence type="inferred from homology"/>
<accession>A0A6J6ERE4</accession>
<dbReference type="InterPro" id="IPR020557">
    <property type="entry name" value="Fumarate_lyase_CS"/>
</dbReference>
<gene>
    <name evidence="3" type="ORF">UFOPK1726_00773</name>
</gene>
<dbReference type="NCBIfam" id="TIGR00838">
    <property type="entry name" value="argH"/>
    <property type="match status" value="1"/>
</dbReference>
<organism evidence="3">
    <name type="scientific">freshwater metagenome</name>
    <dbReference type="NCBI Taxonomy" id="449393"/>
    <lineage>
        <taxon>unclassified sequences</taxon>
        <taxon>metagenomes</taxon>
        <taxon>ecological metagenomes</taxon>
    </lineage>
</organism>
<protein>
    <submittedName>
        <fullName evidence="3">Unannotated protein</fullName>
    </submittedName>
</protein>
<evidence type="ECO:0000259" key="1">
    <source>
        <dbReference type="Pfam" id="PF00206"/>
    </source>
</evidence>
<dbReference type="InterPro" id="IPR008948">
    <property type="entry name" value="L-Aspartase-like"/>
</dbReference>
<dbReference type="CDD" id="cd01359">
    <property type="entry name" value="Argininosuccinate_lyase"/>
    <property type="match status" value="1"/>
</dbReference>
<dbReference type="EMBL" id="CAEZTT010000085">
    <property type="protein sequence ID" value="CAB4579062.1"/>
    <property type="molecule type" value="Genomic_DNA"/>
</dbReference>
<dbReference type="Gene3D" id="1.10.275.10">
    <property type="entry name" value="Fumarase/aspartase (N-terminal domain)"/>
    <property type="match status" value="1"/>
</dbReference>
<dbReference type="AlphaFoldDB" id="A0A6J6ERE4"/>
<dbReference type="SUPFAM" id="SSF48557">
    <property type="entry name" value="L-aspartase-like"/>
    <property type="match status" value="1"/>
</dbReference>
<dbReference type="HAMAP" id="MF_00006">
    <property type="entry name" value="Arg_succ_lyase"/>
    <property type="match status" value="1"/>
</dbReference>
<dbReference type="InterPro" id="IPR000362">
    <property type="entry name" value="Fumarate_lyase_fam"/>
</dbReference>
<sequence>MATEEAGKLWGGRFKDPASPELMAISRSVHFDWRLARYDLLQTMTHTSALLDVGVISASEFDALKKLISEISSGISAGKINYQDHDEDVHSAIERIITEALPDIGTKIRAGRSRNDQIATDLRLYLRDENQEIVKLVLLLIEAILAQAVAHVDTPAPGFTHLQHAQPVTLGHELAKHAHALLRDCDRAIEIDRRIAISPLGSGALAGSNFSLNVEKLAGLLEFNNAAGNSLDAVSDRDYAVELVFNFAMIGMHLSRLAEEIILYTTTEFGFAKLHDSWSTGSSLMPQKKNPDIAELTRGKTGRLIGNLVSILTMLKALPFAYNRDLQEDKESIFDSVDQLKLTLPAMTGLITTLLFDKEKMALSANTGHAAATDVADYLVRKGVPFKEAHQLTGELVILAEAIGVDISDLEFSHFQSKSGFFEPDITELLKTTAVISARSSKLGTAPLSVSRQIQELHQQVDRIRNWTSNPLVQLP</sequence>
<dbReference type="InterPro" id="IPR022761">
    <property type="entry name" value="Fumarate_lyase_N"/>
</dbReference>
<feature type="domain" description="Argininosuccinate lyase C-terminal" evidence="2">
    <location>
        <begin position="370"/>
        <end position="436"/>
    </location>
</feature>
<dbReference type="GO" id="GO:0004056">
    <property type="term" value="F:argininosuccinate lyase activity"/>
    <property type="evidence" value="ECO:0007669"/>
    <property type="project" value="InterPro"/>
</dbReference>
<dbReference type="Pfam" id="PF14698">
    <property type="entry name" value="ASL_C2"/>
    <property type="match status" value="1"/>
</dbReference>
<evidence type="ECO:0000259" key="2">
    <source>
        <dbReference type="Pfam" id="PF14698"/>
    </source>
</evidence>
<dbReference type="Pfam" id="PF00206">
    <property type="entry name" value="Lyase_1"/>
    <property type="match status" value="1"/>
</dbReference>
<dbReference type="InterPro" id="IPR024083">
    <property type="entry name" value="Fumarase/histidase_N"/>
</dbReference>
<dbReference type="PANTHER" id="PTHR43814">
    <property type="entry name" value="ARGININOSUCCINATE LYASE"/>
    <property type="match status" value="1"/>
</dbReference>
<name>A0A6J6ERE4_9ZZZZ</name>
<dbReference type="PROSITE" id="PS00163">
    <property type="entry name" value="FUMARATE_LYASES"/>
    <property type="match status" value="1"/>
</dbReference>
<reference evidence="3" key="1">
    <citation type="submission" date="2020-05" db="EMBL/GenBank/DDBJ databases">
        <authorList>
            <person name="Chiriac C."/>
            <person name="Salcher M."/>
            <person name="Ghai R."/>
            <person name="Kavagutti S V."/>
        </authorList>
    </citation>
    <scope>NUCLEOTIDE SEQUENCE</scope>
</reference>
<dbReference type="InterPro" id="IPR009049">
    <property type="entry name" value="Argininosuccinate_lyase"/>
</dbReference>
<dbReference type="PRINTS" id="PR00149">
    <property type="entry name" value="FUMRATELYASE"/>
</dbReference>
<dbReference type="FunFam" id="1.10.40.30:FF:000001">
    <property type="entry name" value="Argininosuccinate lyase"/>
    <property type="match status" value="1"/>
</dbReference>
<dbReference type="PANTHER" id="PTHR43814:SF1">
    <property type="entry name" value="ARGININOSUCCINATE LYASE"/>
    <property type="match status" value="1"/>
</dbReference>
<evidence type="ECO:0000313" key="3">
    <source>
        <dbReference type="EMBL" id="CAB4579062.1"/>
    </source>
</evidence>
<dbReference type="FunFam" id="1.20.200.10:FF:000015">
    <property type="entry name" value="argininosuccinate lyase isoform X2"/>
    <property type="match status" value="1"/>
</dbReference>
<dbReference type="InterPro" id="IPR029419">
    <property type="entry name" value="Arg_succ_lyase_C"/>
</dbReference>
<dbReference type="Gene3D" id="1.10.40.30">
    <property type="entry name" value="Fumarase/aspartase (C-terminal domain)"/>
    <property type="match status" value="1"/>
</dbReference>
<dbReference type="GO" id="GO:0042450">
    <property type="term" value="P:L-arginine biosynthetic process via ornithine"/>
    <property type="evidence" value="ECO:0007669"/>
    <property type="project" value="InterPro"/>
</dbReference>
<dbReference type="Gene3D" id="1.20.200.10">
    <property type="entry name" value="Fumarase/aspartase (Central domain)"/>
    <property type="match status" value="1"/>
</dbReference>
<feature type="domain" description="Fumarate lyase N-terminal" evidence="1">
    <location>
        <begin position="12"/>
        <end position="306"/>
    </location>
</feature>
<dbReference type="PRINTS" id="PR00145">
    <property type="entry name" value="ARGSUCLYASE"/>
</dbReference>